<protein>
    <submittedName>
        <fullName evidence="2">Uncharacterized protein</fullName>
    </submittedName>
</protein>
<evidence type="ECO:0000256" key="1">
    <source>
        <dbReference type="SAM" id="Phobius"/>
    </source>
</evidence>
<keyword evidence="3" id="KW-1185">Reference proteome</keyword>
<feature type="transmembrane region" description="Helical" evidence="1">
    <location>
        <begin position="117"/>
        <end position="138"/>
    </location>
</feature>
<keyword evidence="1" id="KW-1133">Transmembrane helix</keyword>
<proteinExistence type="predicted"/>
<keyword evidence="1" id="KW-0812">Transmembrane</keyword>
<dbReference type="KEGG" id="sulg:FJR48_08965"/>
<accession>A0A5P8P2Q3</accession>
<gene>
    <name evidence="2" type="ORF">FJR48_08965</name>
</gene>
<dbReference type="InterPro" id="IPR036927">
    <property type="entry name" value="Cyt_c_oxase-like_su1_sf"/>
</dbReference>
<dbReference type="Proteomes" id="UP000326944">
    <property type="component" value="Chromosome"/>
</dbReference>
<name>A0A5P8P2Q3_9BACT</name>
<feature type="transmembrane region" description="Helical" evidence="1">
    <location>
        <begin position="20"/>
        <end position="37"/>
    </location>
</feature>
<evidence type="ECO:0000313" key="3">
    <source>
        <dbReference type="Proteomes" id="UP000326944"/>
    </source>
</evidence>
<organism evidence="2 3">
    <name type="scientific">Sulfurimonas lithotrophica</name>
    <dbReference type="NCBI Taxonomy" id="2590022"/>
    <lineage>
        <taxon>Bacteria</taxon>
        <taxon>Pseudomonadati</taxon>
        <taxon>Campylobacterota</taxon>
        <taxon>Epsilonproteobacteria</taxon>
        <taxon>Campylobacterales</taxon>
        <taxon>Sulfurimonadaceae</taxon>
        <taxon>Sulfurimonas</taxon>
    </lineage>
</organism>
<feature type="transmembrane region" description="Helical" evidence="1">
    <location>
        <begin position="282"/>
        <end position="304"/>
    </location>
</feature>
<evidence type="ECO:0000313" key="2">
    <source>
        <dbReference type="EMBL" id="QFR49850.1"/>
    </source>
</evidence>
<feature type="transmembrane region" description="Helical" evidence="1">
    <location>
        <begin position="57"/>
        <end position="79"/>
    </location>
</feature>
<dbReference type="RefSeq" id="WP_152307797.1">
    <property type="nucleotide sequence ID" value="NZ_CP043617.1"/>
</dbReference>
<feature type="transmembrane region" description="Helical" evidence="1">
    <location>
        <begin position="250"/>
        <end position="270"/>
    </location>
</feature>
<reference evidence="2 3" key="1">
    <citation type="submission" date="2019-09" db="EMBL/GenBank/DDBJ databases">
        <title>Sulfurimonas gotlandica sp. nov., a chemoautotrophic and psychrotolerant epsilonproteobacterium isolated from a pelagic redoxcline, and an emended description of the genus Sulfurimonas.</title>
        <authorList>
            <person name="Wang S."/>
            <person name="Jiang L."/>
            <person name="Shao S."/>
        </authorList>
    </citation>
    <scope>NUCLEOTIDE SEQUENCE [LARGE SCALE GENOMIC DNA]</scope>
    <source>
        <strain evidence="2 3">GYSZ_1</strain>
    </source>
</reference>
<keyword evidence="1" id="KW-0472">Membrane</keyword>
<dbReference type="OrthoDB" id="5295665at2"/>
<feature type="transmembrane region" description="Helical" evidence="1">
    <location>
        <begin position="91"/>
        <end position="111"/>
    </location>
</feature>
<sequence length="433" mass="48881">MELTGLSTDQAPPISAPLRFFLTAPLFAILAGLLIFGTETDALISRFSYETIAIAHALTVGFLGFVMLGALTQMLPVLAGVKIYKVESLTIISYILLVIGLLSMVFGLYFQKHILNFVASGTLTLGFLLLIVPMLFAIKKVVNFTPTVKAMGVSLFFAFVSVLLGAHLLASHASGNIASSHYIFANIHSVWTIFGFAGVLIIGVAFQVLPMFYVAPRFKQFCKRRVVLLISIGLILWAFTNIFFTQYDFIAKIWIGLFFWAFVTTVWIKLNKRRRPVRDVTVLYWRSSSIFLTLGIFAWVFNSFLDDKMIVIVSVLIGGGFVISIMIGMLYKIIPFLVWFHLNARGYMNIPTMNEMIDKRVANIQFVLYILALIGFVFSYFYPRFLELSSLSFILSMILLEYNVINPVLIYSKIMKTKPDFDMSAFGMMHEEQ</sequence>
<dbReference type="EMBL" id="CP043617">
    <property type="protein sequence ID" value="QFR49850.1"/>
    <property type="molecule type" value="Genomic_DNA"/>
</dbReference>
<feature type="transmembrane region" description="Helical" evidence="1">
    <location>
        <begin position="226"/>
        <end position="244"/>
    </location>
</feature>
<feature type="transmembrane region" description="Helical" evidence="1">
    <location>
        <begin position="150"/>
        <end position="170"/>
    </location>
</feature>
<dbReference type="AlphaFoldDB" id="A0A5P8P2Q3"/>
<feature type="transmembrane region" description="Helical" evidence="1">
    <location>
        <begin position="310"/>
        <end position="340"/>
    </location>
</feature>
<feature type="transmembrane region" description="Helical" evidence="1">
    <location>
        <begin position="388"/>
        <end position="411"/>
    </location>
</feature>
<dbReference type="Gene3D" id="1.20.210.10">
    <property type="entry name" value="Cytochrome c oxidase-like, subunit I domain"/>
    <property type="match status" value="1"/>
</dbReference>
<feature type="transmembrane region" description="Helical" evidence="1">
    <location>
        <begin position="361"/>
        <end position="382"/>
    </location>
</feature>
<feature type="transmembrane region" description="Helical" evidence="1">
    <location>
        <begin position="190"/>
        <end position="214"/>
    </location>
</feature>